<evidence type="ECO:0000259" key="2">
    <source>
        <dbReference type="SMART" id="SM00860"/>
    </source>
</evidence>
<comment type="caution">
    <text evidence="3">The sequence shown here is derived from an EMBL/GenBank/DDBJ whole genome shotgun (WGS) entry which is preliminary data.</text>
</comment>
<dbReference type="Pfam" id="PF09346">
    <property type="entry name" value="SMI1_KNR4"/>
    <property type="match status" value="1"/>
</dbReference>
<name>A0A919GVA3_9ACTN</name>
<reference evidence="3" key="1">
    <citation type="submission" date="2020-09" db="EMBL/GenBank/DDBJ databases">
        <title>Whole genome shotgun sequence of Streptomyces xanthophaeus NBRC 12829.</title>
        <authorList>
            <person name="Komaki H."/>
            <person name="Tamura T."/>
        </authorList>
    </citation>
    <scope>NUCLEOTIDE SEQUENCE</scope>
    <source>
        <strain evidence="3">NBRC 12829</strain>
    </source>
</reference>
<dbReference type="SMART" id="SM00860">
    <property type="entry name" value="SMI1_KNR4"/>
    <property type="match status" value="1"/>
</dbReference>
<proteinExistence type="predicted"/>
<evidence type="ECO:0000313" key="3">
    <source>
        <dbReference type="EMBL" id="GHI83812.1"/>
    </source>
</evidence>
<dbReference type="OrthoDB" id="1190024at2"/>
<evidence type="ECO:0000313" key="4">
    <source>
        <dbReference type="Proteomes" id="UP000600026"/>
    </source>
</evidence>
<organism evidence="3 4">
    <name type="scientific">Streptomyces xanthophaeus</name>
    <dbReference type="NCBI Taxonomy" id="67385"/>
    <lineage>
        <taxon>Bacteria</taxon>
        <taxon>Bacillati</taxon>
        <taxon>Actinomycetota</taxon>
        <taxon>Actinomycetes</taxon>
        <taxon>Kitasatosporales</taxon>
        <taxon>Streptomycetaceae</taxon>
        <taxon>Streptomyces</taxon>
    </lineage>
</organism>
<dbReference type="EMBL" id="BNEE01000004">
    <property type="protein sequence ID" value="GHI83812.1"/>
    <property type="molecule type" value="Genomic_DNA"/>
</dbReference>
<accession>A0A919GVA3</accession>
<feature type="domain" description="Knr4/Smi1-like" evidence="2">
    <location>
        <begin position="37"/>
        <end position="165"/>
    </location>
</feature>
<evidence type="ECO:0000256" key="1">
    <source>
        <dbReference type="SAM" id="MobiDB-lite"/>
    </source>
</evidence>
<gene>
    <name evidence="3" type="ORF">Sxan_11760</name>
</gene>
<protein>
    <recommendedName>
        <fullName evidence="2">Knr4/Smi1-like domain-containing protein</fullName>
    </recommendedName>
</protein>
<dbReference type="AlphaFoldDB" id="A0A919GVA3"/>
<keyword evidence="4" id="KW-1185">Reference proteome</keyword>
<dbReference type="InterPro" id="IPR037883">
    <property type="entry name" value="Knr4/Smi1-like_sf"/>
</dbReference>
<dbReference type="SUPFAM" id="SSF160631">
    <property type="entry name" value="SMI1/KNR4-like"/>
    <property type="match status" value="1"/>
</dbReference>
<dbReference type="InterPro" id="IPR018958">
    <property type="entry name" value="Knr4/Smi1-like_dom"/>
</dbReference>
<dbReference type="RefSeq" id="WP_031147006.1">
    <property type="nucleotide sequence ID" value="NZ_BNEE01000004.1"/>
</dbReference>
<feature type="region of interest" description="Disordered" evidence="1">
    <location>
        <begin position="175"/>
        <end position="197"/>
    </location>
</feature>
<dbReference type="Proteomes" id="UP000600026">
    <property type="component" value="Unassembled WGS sequence"/>
</dbReference>
<sequence length="197" mass="22028">MDSRIPRLRRKLARIPYVYGRSRSFGEERHEFRLGPRLSRARVDAFEAEHDIELPEPYRDFLLHMGGSGASPRYGLIPLEECLLFTMDPEGADGLPRGFSRAHRPTRRGDLFLEIVGSGCSDLTLLAVTGPLTGRVLFGNACGFFAPDVSSPRDFLAWYERWLDHMARGLDDRALSLTSPGTESRRRNPTALAAAAP</sequence>